<dbReference type="CDD" id="cd19187">
    <property type="entry name" value="PR-SET_PRDM1"/>
    <property type="match status" value="1"/>
</dbReference>
<evidence type="ECO:0000256" key="1">
    <source>
        <dbReference type="SAM" id="MobiDB-lite"/>
    </source>
</evidence>
<dbReference type="InterPro" id="IPR046341">
    <property type="entry name" value="SET_dom_sf"/>
</dbReference>
<evidence type="ECO:0000313" key="4">
    <source>
        <dbReference type="Proteomes" id="UP000507470"/>
    </source>
</evidence>
<dbReference type="EMBL" id="CACVKT020000219">
    <property type="protein sequence ID" value="CAC5357692.1"/>
    <property type="molecule type" value="Genomic_DNA"/>
</dbReference>
<dbReference type="Gene3D" id="2.170.270.10">
    <property type="entry name" value="SET domain"/>
    <property type="match status" value="1"/>
</dbReference>
<dbReference type="Proteomes" id="UP000507470">
    <property type="component" value="Unassembled WGS sequence"/>
</dbReference>
<keyword evidence="4" id="KW-1185">Reference proteome</keyword>
<dbReference type="InterPro" id="IPR001214">
    <property type="entry name" value="SET_dom"/>
</dbReference>
<feature type="compositionally biased region" description="Polar residues" evidence="1">
    <location>
        <begin position="608"/>
        <end position="661"/>
    </location>
</feature>
<reference evidence="3 4" key="1">
    <citation type="submission" date="2020-06" db="EMBL/GenBank/DDBJ databases">
        <authorList>
            <person name="Li R."/>
            <person name="Bekaert M."/>
        </authorList>
    </citation>
    <scope>NUCLEOTIDE SEQUENCE [LARGE SCALE GENOMIC DNA]</scope>
    <source>
        <strain evidence="4">wild</strain>
    </source>
</reference>
<dbReference type="AlphaFoldDB" id="A0A6J7ZWI6"/>
<gene>
    <name evidence="3" type="ORF">MCOR_1249</name>
</gene>
<feature type="compositionally biased region" description="Polar residues" evidence="1">
    <location>
        <begin position="331"/>
        <end position="352"/>
    </location>
</feature>
<feature type="compositionally biased region" description="Basic and acidic residues" evidence="1">
    <location>
        <begin position="293"/>
        <end position="330"/>
    </location>
</feature>
<accession>A0A6J7ZWI6</accession>
<evidence type="ECO:0000259" key="2">
    <source>
        <dbReference type="PROSITE" id="PS50280"/>
    </source>
</evidence>
<dbReference type="Pfam" id="PF21549">
    <property type="entry name" value="PRDM2_PR"/>
    <property type="match status" value="1"/>
</dbReference>
<name>A0A6J7ZWI6_MYTCO</name>
<dbReference type="SUPFAM" id="SSF82199">
    <property type="entry name" value="SET domain"/>
    <property type="match status" value="1"/>
</dbReference>
<dbReference type="SMART" id="SM00317">
    <property type="entry name" value="SET"/>
    <property type="match status" value="1"/>
</dbReference>
<feature type="region of interest" description="Disordered" evidence="1">
    <location>
        <begin position="291"/>
        <end position="357"/>
    </location>
</feature>
<dbReference type="InterPro" id="IPR044413">
    <property type="entry name" value="PRDM1_PR-SET"/>
</dbReference>
<sequence>MLENLKISYLRSDNDLEVYNLVIIKKLSIMASRCNSASDSDHIVQQEETTNMDDNWDISSLKEDDFEEFCVYIVHDRACERVCPNRAQASLPRNLTLKPSQNNGTNSLGVWSLDYIPRGTRFGPLVGEVYTKEPYVNTEPERISIWKVFKNNTVYQFIDNCDTTKSSWMHYVNFSYNSAAQQNLIACQIDFNIYFYTTKPIPPNTELMVWYCREYADRLNYPLTGEEMLQTWRRQMLERQIPMPKPFLPICPNRPIFKEALPELKPEIERSPKEKCMVETDYSHSDGYAIDYSMHKRDGSPTSDDNDHHDNKNKSRCGTPDKYDSGKENEQISPIQNSPTSIFPGQNRTMAHSTPKKNSGIIENLLLKKMKESGEEIPEKMLNGGNVFPFNKSSLDIKPQITPAHERKVKMEQFPEKQTPDQMPQFNPFFPYPPKFMPPSPFMDKSPMQQFMSRTEEFNKMMTQGMGKMPSSGPPLYFPTPTMPGMYPVPGMFPFPPYHPGLAWQMYPQFHPGHPMANQQQMSPPFHPIGQQPDQVLNLSKPKIDSRGHRSLPYPLRNCIPSGMNIDYNALLENTHQSILSRDRLDNLDDSTLSQEVREQIELSIMNSTNNQNVFDNPNSNSYDNESNSFDNHNNSYSHQTSYDPESSNHLRLNSCNTSENGSEDEEEVKDHMTMPMESDQDSNDNYTKPIHYLSPSPRMVSPPTSLSHSVEAITAS</sequence>
<proteinExistence type="predicted"/>
<feature type="region of interest" description="Disordered" evidence="1">
    <location>
        <begin position="608"/>
        <end position="717"/>
    </location>
</feature>
<dbReference type="PROSITE" id="PS50280">
    <property type="entry name" value="SET"/>
    <property type="match status" value="1"/>
</dbReference>
<organism evidence="3 4">
    <name type="scientific">Mytilus coruscus</name>
    <name type="common">Sea mussel</name>
    <dbReference type="NCBI Taxonomy" id="42192"/>
    <lineage>
        <taxon>Eukaryota</taxon>
        <taxon>Metazoa</taxon>
        <taxon>Spiralia</taxon>
        <taxon>Lophotrochozoa</taxon>
        <taxon>Mollusca</taxon>
        <taxon>Bivalvia</taxon>
        <taxon>Autobranchia</taxon>
        <taxon>Pteriomorphia</taxon>
        <taxon>Mytilida</taxon>
        <taxon>Mytiloidea</taxon>
        <taxon>Mytilidae</taxon>
        <taxon>Mytilinae</taxon>
        <taxon>Mytilus</taxon>
    </lineage>
</organism>
<protein>
    <submittedName>
        <fullName evidence="3">PR domain zinc finger protein 1</fullName>
    </submittedName>
</protein>
<feature type="domain" description="SET" evidence="2">
    <location>
        <begin position="93"/>
        <end position="212"/>
    </location>
</feature>
<evidence type="ECO:0000313" key="3">
    <source>
        <dbReference type="EMBL" id="CAC5357692.1"/>
    </source>
</evidence>
<dbReference type="OrthoDB" id="7327383at2759"/>
<dbReference type="GO" id="GO:0001227">
    <property type="term" value="F:DNA-binding transcription repressor activity, RNA polymerase II-specific"/>
    <property type="evidence" value="ECO:0007669"/>
    <property type="project" value="InterPro"/>
</dbReference>